<dbReference type="EMBL" id="CP003493">
    <property type="protein sequence ID" value="AFV88556.1"/>
    <property type="molecule type" value="Genomic_DNA"/>
</dbReference>
<keyword evidence="3 7" id="KW-0812">Transmembrane</keyword>
<feature type="transmembrane region" description="Helical" evidence="7">
    <location>
        <begin position="683"/>
        <end position="712"/>
    </location>
</feature>
<comment type="similarity">
    <text evidence="6">Belongs to the ABC-4 integral membrane protein family.</text>
</comment>
<evidence type="ECO:0000256" key="7">
    <source>
        <dbReference type="SAM" id="Phobius"/>
    </source>
</evidence>
<dbReference type="AlphaFoldDB" id="K7RQI6"/>
<dbReference type="GO" id="GO:0022857">
    <property type="term" value="F:transmembrane transporter activity"/>
    <property type="evidence" value="ECO:0007669"/>
    <property type="project" value="TreeGrafter"/>
</dbReference>
<sequence length="817" mass="82134">MVHERRRLLPTLMAVVLGVAFLAATLMMSATIKSSIVSQTSASVDGADAVVAADASTTVPASAVSQMRARPGVSAVEPAISTTLQRSDRASVIEAHITPALDHGSTLVSGRMPRGAGEVAVNPLAADSGVKIGQKISLSGFSEGAGARRLTVVGVIDPGPRVSPNNDQQVYLDAATLMSLRGEQGYDTVYVTGSGGQDAVTSAIKSVPELAAEGITVRTADQQRQVLADNALAGSSAMTGFMTAFAMIALTVGAIVIVNTFGILVAQRAGSLALARCVGATKAQVRRSVLADALEVGLAGSVIGVAVGAGLAQLVVSVAGNSTNVLLDRWVSVSVASVAIPLAAGTLVTLLAALPPARRATRVPPVAALSPVVAEPTRRVGRARLATGVALFVLGAALLAWAATGADSMAPALLAGITGGLMNFAGVLVLAVVLIPRLARAIGRAAGRIGGMPAELAAENAQRNPGRAAATVSALLVGVTLIVMTAVGAATGQSTIDATLDKQFPFDASVSTGSQPAGPAMVQAIDRTQGVAAAGAVPQAQLSLESSGRSTTVTAQGYGPQVRSAFRDTTPLNGLDDRHALIQAPGVASGDKVTLSTGGRSVTLSAVVPEGADTSLNSATLTTATLTKVAPGAQAHLVLVRYADGTASADVTSALTTALAPYPSANLSSASDQRDQLEQIITIMMVLVIGLLAISVIIALVGVANTLGLSVLERTREIGLLRALGLTRRQIRAMFGHEAVQESVAAIIVGLVLGSAYGIAGAYALLGSEGLAAMHVAIPWLQLAGVTVIALAAGWVASVIPGRRAARISPAVALAGE</sequence>
<keyword evidence="4 7" id="KW-1133">Transmembrane helix</keyword>
<dbReference type="KEGG" id="pbo:PACID_07180"/>
<dbReference type="PANTHER" id="PTHR30572:SF4">
    <property type="entry name" value="ABC TRANSPORTER PERMEASE YTRF"/>
    <property type="match status" value="1"/>
</dbReference>
<feature type="transmembrane region" description="Helical" evidence="7">
    <location>
        <begin position="409"/>
        <end position="435"/>
    </location>
</feature>
<reference evidence="9 10" key="1">
    <citation type="journal article" date="2012" name="BMC Genomics">
        <title>The genome sequence of Propionibacterium acidipropionici provides insights into its biotechnological and industrial potential.</title>
        <authorList>
            <person name="Parizzi L.P."/>
            <person name="Grassi M.C."/>
            <person name="Llerena L.A."/>
            <person name="Carazzolle M.F."/>
            <person name="Queiroz V.L."/>
            <person name="Lunardi I."/>
            <person name="Zeidler A.F."/>
            <person name="Teixeira P.J."/>
            <person name="Mieczkowski P."/>
            <person name="Rincones J."/>
            <person name="Pereira G.A."/>
        </authorList>
    </citation>
    <scope>NUCLEOTIDE SEQUENCE [LARGE SCALE GENOMIC DNA]</scope>
    <source>
        <strain evidence="10">ATCC 4875 / DSM 20272 / JCM 6432 / NBRC 12425 / NCIMB 8070</strain>
    </source>
</reference>
<keyword evidence="5 7" id="KW-0472">Membrane</keyword>
<dbReference type="GO" id="GO:0005886">
    <property type="term" value="C:plasma membrane"/>
    <property type="evidence" value="ECO:0007669"/>
    <property type="project" value="UniProtKB-SubCell"/>
</dbReference>
<comment type="subcellular location">
    <subcellularLocation>
        <location evidence="1">Cell membrane</location>
        <topology evidence="1">Multi-pass membrane protein</topology>
    </subcellularLocation>
</comment>
<evidence type="ECO:0000313" key="10">
    <source>
        <dbReference type="Proteomes" id="UP000000214"/>
    </source>
</evidence>
<dbReference type="Proteomes" id="UP000000214">
    <property type="component" value="Chromosome"/>
</dbReference>
<dbReference type="PATRIC" id="fig|1171373.8.peg.726"/>
<dbReference type="eggNOG" id="COG0577">
    <property type="taxonomic scope" value="Bacteria"/>
</dbReference>
<evidence type="ECO:0000313" key="9">
    <source>
        <dbReference type="EMBL" id="AFV88556.1"/>
    </source>
</evidence>
<feature type="transmembrane region" description="Helical" evidence="7">
    <location>
        <begin position="468"/>
        <end position="490"/>
    </location>
</feature>
<feature type="domain" description="ABC3 transporter permease C-terminal" evidence="8">
    <location>
        <begin position="244"/>
        <end position="365"/>
    </location>
</feature>
<feature type="domain" description="ABC3 transporter permease C-terminal" evidence="8">
    <location>
        <begin position="691"/>
        <end position="810"/>
    </location>
</feature>
<evidence type="ECO:0000256" key="4">
    <source>
        <dbReference type="ARBA" id="ARBA00022989"/>
    </source>
</evidence>
<dbReference type="InterPro" id="IPR003838">
    <property type="entry name" value="ABC3_permease_C"/>
</dbReference>
<keyword evidence="2" id="KW-1003">Cell membrane</keyword>
<feature type="transmembrane region" description="Helical" evidence="7">
    <location>
        <begin position="241"/>
        <end position="266"/>
    </location>
</feature>
<organism evidence="9 10">
    <name type="scientific">Acidipropionibacterium acidipropionici (strain ATCC 4875 / DSM 20272 / JCM 6432 / NBRC 12425 / NCIMB 8070 / 4)</name>
    <name type="common">Propionibacterium acidipropionici</name>
    <dbReference type="NCBI Taxonomy" id="1171373"/>
    <lineage>
        <taxon>Bacteria</taxon>
        <taxon>Bacillati</taxon>
        <taxon>Actinomycetota</taxon>
        <taxon>Actinomycetes</taxon>
        <taxon>Propionibacteriales</taxon>
        <taxon>Propionibacteriaceae</taxon>
        <taxon>Acidipropionibacterium</taxon>
    </lineage>
</organism>
<accession>K7RQI6</accession>
<feature type="transmembrane region" description="Helical" evidence="7">
    <location>
        <begin position="330"/>
        <end position="354"/>
    </location>
</feature>
<feature type="transmembrane region" description="Helical" evidence="7">
    <location>
        <begin position="778"/>
        <end position="800"/>
    </location>
</feature>
<protein>
    <submittedName>
        <fullName evidence="9">Efflux ABC transporter, permease protein</fullName>
    </submittedName>
</protein>
<dbReference type="HOGENOM" id="CLU_012341_1_0_11"/>
<dbReference type="Pfam" id="PF02687">
    <property type="entry name" value="FtsX"/>
    <property type="match status" value="2"/>
</dbReference>
<evidence type="ECO:0000259" key="8">
    <source>
        <dbReference type="Pfam" id="PF02687"/>
    </source>
</evidence>
<dbReference type="InterPro" id="IPR050250">
    <property type="entry name" value="Macrolide_Exporter_MacB"/>
</dbReference>
<evidence type="ECO:0000256" key="6">
    <source>
        <dbReference type="ARBA" id="ARBA00038076"/>
    </source>
</evidence>
<evidence type="ECO:0000256" key="3">
    <source>
        <dbReference type="ARBA" id="ARBA00022692"/>
    </source>
</evidence>
<feature type="transmembrane region" description="Helical" evidence="7">
    <location>
        <begin position="385"/>
        <end position="403"/>
    </location>
</feature>
<dbReference type="PANTHER" id="PTHR30572">
    <property type="entry name" value="MEMBRANE COMPONENT OF TRANSPORTER-RELATED"/>
    <property type="match status" value="1"/>
</dbReference>
<evidence type="ECO:0000256" key="1">
    <source>
        <dbReference type="ARBA" id="ARBA00004651"/>
    </source>
</evidence>
<dbReference type="RefSeq" id="WP_015069469.1">
    <property type="nucleotide sequence ID" value="NC_019395.1"/>
</dbReference>
<dbReference type="STRING" id="1171373.PACID_07180"/>
<name>K7RQI6_ACIA4</name>
<feature type="transmembrane region" description="Helical" evidence="7">
    <location>
        <begin position="296"/>
        <end position="318"/>
    </location>
</feature>
<gene>
    <name evidence="9" type="ordered locus">PACID_07180</name>
</gene>
<feature type="transmembrane region" description="Helical" evidence="7">
    <location>
        <begin position="744"/>
        <end position="766"/>
    </location>
</feature>
<evidence type="ECO:0000256" key="2">
    <source>
        <dbReference type="ARBA" id="ARBA00022475"/>
    </source>
</evidence>
<proteinExistence type="inferred from homology"/>
<evidence type="ECO:0000256" key="5">
    <source>
        <dbReference type="ARBA" id="ARBA00023136"/>
    </source>
</evidence>